<reference evidence="1 2" key="1">
    <citation type="submission" date="2019-07" db="EMBL/GenBank/DDBJ databases">
        <title>Flavobacterium sp. nov., isolated from glacier ice.</title>
        <authorList>
            <person name="Liu Q."/>
            <person name="Xin Y.-H."/>
        </authorList>
    </citation>
    <scope>NUCLEOTIDE SEQUENCE [LARGE SCALE GENOMIC DNA]</scope>
    <source>
        <strain evidence="1 2">ZT4R6</strain>
    </source>
</reference>
<name>A0A552V4F0_9FLAO</name>
<evidence type="ECO:0000313" key="1">
    <source>
        <dbReference type="EMBL" id="TRW25354.1"/>
    </source>
</evidence>
<dbReference type="RefSeq" id="WP_143372936.1">
    <property type="nucleotide sequence ID" value="NZ_VJVZ01000004.1"/>
</dbReference>
<evidence type="ECO:0008006" key="3">
    <source>
        <dbReference type="Google" id="ProtNLM"/>
    </source>
</evidence>
<comment type="caution">
    <text evidence="1">The sequence shown here is derived from an EMBL/GenBank/DDBJ whole genome shotgun (WGS) entry which is preliminary data.</text>
</comment>
<dbReference type="AlphaFoldDB" id="A0A552V4F0"/>
<accession>A0A552V4F0</accession>
<dbReference type="EMBL" id="VJVZ01000004">
    <property type="protein sequence ID" value="TRW25354.1"/>
    <property type="molecule type" value="Genomic_DNA"/>
</dbReference>
<gene>
    <name evidence="1" type="ORF">FMM05_08605</name>
</gene>
<dbReference type="OrthoDB" id="791350at2"/>
<proteinExistence type="predicted"/>
<dbReference type="Proteomes" id="UP000320643">
    <property type="component" value="Unassembled WGS sequence"/>
</dbReference>
<keyword evidence="2" id="KW-1185">Reference proteome</keyword>
<evidence type="ECO:0000313" key="2">
    <source>
        <dbReference type="Proteomes" id="UP000320643"/>
    </source>
</evidence>
<organism evidence="1 2">
    <name type="scientific">Flavobacterium zepuense</name>
    <dbReference type="NCBI Taxonomy" id="2593302"/>
    <lineage>
        <taxon>Bacteria</taxon>
        <taxon>Pseudomonadati</taxon>
        <taxon>Bacteroidota</taxon>
        <taxon>Flavobacteriia</taxon>
        <taxon>Flavobacteriales</taxon>
        <taxon>Flavobacteriaceae</taxon>
        <taxon>Flavobacterium</taxon>
    </lineage>
</organism>
<protein>
    <recommendedName>
        <fullName evidence="3">HNH endonuclease 5 domain-containing protein</fullName>
    </recommendedName>
</protein>
<sequence length="317" mass="35861">MSKTQEKRHKIFNIYSKQLHSLVDNGLSDIQLKFEKTYICPICYNQFSEADLDTSKESFLTLEDAPPKSLGGKANTLTCNKCNNEFGHTIDFHLAEYINEADIHAFLPNTGSRVKMTHKGIRVQGIVNVDADGKITITHIEKINNPKVLKDYVAKTGKDDIADLEFPASRVEFKKFEIALLKTAYILAFEKFGYPLILSKAFDIVRDQLRNPEKNIYSTGFWSRQSVFNKSIAGVLLIITPGFEGFQAIFVLATGASESGYGVYLPISYKTAISTIENFKKQEAGFGLKYESYQESDYFNDESNQKMCVAFMNKHNK</sequence>